<sequence length="373" mass="37998">MLFSSLLLGAAAVTSVRAQQSSSFPAGVIATGTQGVTNPPVPTAPTTINQTSMARLLSLNSIDDFCIFAPPYQANISDTEQIEVAWCTQPRNNARVIPDGTITGLSFLKTDFYVQILGYGDFTKLNIVDGDEGGELDPHGATGSGNPIGGNVTTNIVDGLDEPIAEWMLYVDYNQFCIRACTNANSTYSAAFMCWHELDEMGCEFVMPGNYDFNGTFETCEADVAYPPGWYPTATVDGTTSFSTFAQFFTGVYTGGDGSTTSYTVGTTVTPSTAFTTPSSSACSSTSTISNGIALASLISGVSGSAPPVTGSGGSATGGAATGSSPTGSGAQSTGSGSSAALRGAHVGSGGGGYATIVIVSLVSGLTAIAMLH</sequence>
<evidence type="ECO:0000256" key="1">
    <source>
        <dbReference type="SAM" id="MobiDB-lite"/>
    </source>
</evidence>
<evidence type="ECO:0000256" key="3">
    <source>
        <dbReference type="SAM" id="SignalP"/>
    </source>
</evidence>
<name>A0AAD7NAB6_9AGAR</name>
<protein>
    <recommendedName>
        <fullName evidence="6">Immunoreactive mannoprotein MP88</fullName>
    </recommendedName>
</protein>
<feature type="region of interest" description="Disordered" evidence="1">
    <location>
        <begin position="307"/>
        <end position="340"/>
    </location>
</feature>
<keyword evidence="2" id="KW-1133">Transmembrane helix</keyword>
<comment type="caution">
    <text evidence="4">The sequence shown here is derived from an EMBL/GenBank/DDBJ whole genome shotgun (WGS) entry which is preliminary data.</text>
</comment>
<dbReference type="AlphaFoldDB" id="A0AAD7NAB6"/>
<evidence type="ECO:0008006" key="6">
    <source>
        <dbReference type="Google" id="ProtNLM"/>
    </source>
</evidence>
<proteinExistence type="predicted"/>
<reference evidence="4" key="1">
    <citation type="submission" date="2023-03" db="EMBL/GenBank/DDBJ databases">
        <title>Massive genome expansion in bonnet fungi (Mycena s.s.) driven by repeated elements and novel gene families across ecological guilds.</title>
        <authorList>
            <consortium name="Lawrence Berkeley National Laboratory"/>
            <person name="Harder C.B."/>
            <person name="Miyauchi S."/>
            <person name="Viragh M."/>
            <person name="Kuo A."/>
            <person name="Thoen E."/>
            <person name="Andreopoulos B."/>
            <person name="Lu D."/>
            <person name="Skrede I."/>
            <person name="Drula E."/>
            <person name="Henrissat B."/>
            <person name="Morin E."/>
            <person name="Kohler A."/>
            <person name="Barry K."/>
            <person name="LaButti K."/>
            <person name="Morin E."/>
            <person name="Salamov A."/>
            <person name="Lipzen A."/>
            <person name="Mereny Z."/>
            <person name="Hegedus B."/>
            <person name="Baldrian P."/>
            <person name="Stursova M."/>
            <person name="Weitz H."/>
            <person name="Taylor A."/>
            <person name="Grigoriev I.V."/>
            <person name="Nagy L.G."/>
            <person name="Martin F."/>
            <person name="Kauserud H."/>
        </authorList>
    </citation>
    <scope>NUCLEOTIDE SEQUENCE</scope>
    <source>
        <strain evidence="4">CBHHK188m</strain>
    </source>
</reference>
<feature type="compositionally biased region" description="Low complexity" evidence="1">
    <location>
        <begin position="322"/>
        <end position="340"/>
    </location>
</feature>
<feature type="compositionally biased region" description="Gly residues" evidence="1">
    <location>
        <begin position="311"/>
        <end position="321"/>
    </location>
</feature>
<accession>A0AAD7NAB6</accession>
<keyword evidence="2" id="KW-0472">Membrane</keyword>
<feature type="chain" id="PRO_5042068441" description="Immunoreactive mannoprotein MP88" evidence="3">
    <location>
        <begin position="19"/>
        <end position="373"/>
    </location>
</feature>
<organism evidence="4 5">
    <name type="scientific">Mycena maculata</name>
    <dbReference type="NCBI Taxonomy" id="230809"/>
    <lineage>
        <taxon>Eukaryota</taxon>
        <taxon>Fungi</taxon>
        <taxon>Dikarya</taxon>
        <taxon>Basidiomycota</taxon>
        <taxon>Agaricomycotina</taxon>
        <taxon>Agaricomycetes</taxon>
        <taxon>Agaricomycetidae</taxon>
        <taxon>Agaricales</taxon>
        <taxon>Marasmiineae</taxon>
        <taxon>Mycenaceae</taxon>
        <taxon>Mycena</taxon>
    </lineage>
</organism>
<feature type="transmembrane region" description="Helical" evidence="2">
    <location>
        <begin position="352"/>
        <end position="372"/>
    </location>
</feature>
<dbReference type="EMBL" id="JARJLG010000074">
    <property type="protein sequence ID" value="KAJ7752420.1"/>
    <property type="molecule type" value="Genomic_DNA"/>
</dbReference>
<evidence type="ECO:0000256" key="2">
    <source>
        <dbReference type="SAM" id="Phobius"/>
    </source>
</evidence>
<feature type="signal peptide" evidence="3">
    <location>
        <begin position="1"/>
        <end position="18"/>
    </location>
</feature>
<keyword evidence="3" id="KW-0732">Signal</keyword>
<gene>
    <name evidence="4" type="ORF">DFH07DRAFT_521167</name>
</gene>
<evidence type="ECO:0000313" key="4">
    <source>
        <dbReference type="EMBL" id="KAJ7752420.1"/>
    </source>
</evidence>
<keyword evidence="5" id="KW-1185">Reference proteome</keyword>
<evidence type="ECO:0000313" key="5">
    <source>
        <dbReference type="Proteomes" id="UP001215280"/>
    </source>
</evidence>
<keyword evidence="2" id="KW-0812">Transmembrane</keyword>
<dbReference type="Proteomes" id="UP001215280">
    <property type="component" value="Unassembled WGS sequence"/>
</dbReference>